<accession>A0A2N8HD71</accession>
<dbReference type="GO" id="GO:0006364">
    <property type="term" value="P:rRNA processing"/>
    <property type="evidence" value="ECO:0007669"/>
    <property type="project" value="UniProtKB-ARBA"/>
</dbReference>
<keyword evidence="2 4" id="KW-0694">RNA-binding</keyword>
<dbReference type="PROSITE" id="PS50889">
    <property type="entry name" value="S4"/>
    <property type="match status" value="1"/>
</dbReference>
<dbReference type="GO" id="GO:0140098">
    <property type="term" value="F:catalytic activity, acting on RNA"/>
    <property type="evidence" value="ECO:0007669"/>
    <property type="project" value="UniProtKB-ARBA"/>
</dbReference>
<evidence type="ECO:0000259" key="6">
    <source>
        <dbReference type="Pfam" id="PF00849"/>
    </source>
</evidence>
<evidence type="ECO:0000256" key="4">
    <source>
        <dbReference type="PROSITE-ProRule" id="PRU00182"/>
    </source>
</evidence>
<gene>
    <name evidence="7" type="ORF">CXU22_08890</name>
</gene>
<dbReference type="PANTHER" id="PTHR47683">
    <property type="entry name" value="PSEUDOURIDINE SYNTHASE FAMILY PROTEIN-RELATED"/>
    <property type="match status" value="1"/>
</dbReference>
<keyword evidence="3 5" id="KW-0413">Isomerase</keyword>
<dbReference type="OrthoDB" id="9807213at2"/>
<organism evidence="7 8">
    <name type="scientific">Akkermansia muciniphila</name>
    <dbReference type="NCBI Taxonomy" id="239935"/>
    <lineage>
        <taxon>Bacteria</taxon>
        <taxon>Pseudomonadati</taxon>
        <taxon>Verrucomicrobiota</taxon>
        <taxon>Verrucomicrobiia</taxon>
        <taxon>Verrucomicrobiales</taxon>
        <taxon>Akkermansiaceae</taxon>
        <taxon>Akkermansia</taxon>
    </lineage>
</organism>
<comment type="similarity">
    <text evidence="1 5">Belongs to the pseudouridine synthase RsuA family.</text>
</comment>
<dbReference type="InterPro" id="IPR042092">
    <property type="entry name" value="PsdUridine_s_RsuA/RluB/E/F_cat"/>
</dbReference>
<evidence type="ECO:0000256" key="1">
    <source>
        <dbReference type="ARBA" id="ARBA00008348"/>
    </source>
</evidence>
<feature type="domain" description="Pseudouridine synthase RsuA/RluA-like" evidence="6">
    <location>
        <begin position="60"/>
        <end position="194"/>
    </location>
</feature>
<dbReference type="GO" id="GO:0001522">
    <property type="term" value="P:pseudouridine synthesis"/>
    <property type="evidence" value="ECO:0007669"/>
    <property type="project" value="InterPro"/>
</dbReference>
<dbReference type="Gene3D" id="3.30.70.1560">
    <property type="entry name" value="Alpha-L RNA-binding motif"/>
    <property type="match status" value="1"/>
</dbReference>
<dbReference type="Pfam" id="PF00849">
    <property type="entry name" value="PseudoU_synth_2"/>
    <property type="match status" value="1"/>
</dbReference>
<proteinExistence type="inferred from homology"/>
<dbReference type="Gene3D" id="3.30.70.580">
    <property type="entry name" value="Pseudouridine synthase I, catalytic domain, N-terminal subdomain"/>
    <property type="match status" value="1"/>
</dbReference>
<dbReference type="Proteomes" id="UP000236000">
    <property type="component" value="Unassembled WGS sequence"/>
</dbReference>
<dbReference type="SUPFAM" id="SSF55174">
    <property type="entry name" value="Alpha-L RNA-binding motif"/>
    <property type="match status" value="1"/>
</dbReference>
<dbReference type="PANTHER" id="PTHR47683:SF4">
    <property type="entry name" value="PSEUDOURIDINE SYNTHASE"/>
    <property type="match status" value="1"/>
</dbReference>
<name>A0A2N8HD71_9BACT</name>
<dbReference type="InterPro" id="IPR020103">
    <property type="entry name" value="PsdUridine_synth_cat_dom_sf"/>
</dbReference>
<dbReference type="Gene3D" id="3.10.290.10">
    <property type="entry name" value="RNA-binding S4 domain"/>
    <property type="match status" value="1"/>
</dbReference>
<sequence>MRLDALLSRYGYCSRREAPGWIKRHSITFKGEPCTAPTDKVQPDGILLDGAPVEFPDGLYAALYKPLGYTCSHDSEEGDVIYDLLPFQWRHRNPAVSSVGRLDKETSGLLLITDDGKFIHRMTSPKHHVPKVYEAVTEEDIPAEAVELFASGAFTLAGEDRPCAPAALEILEPRRARLTLTEGKYHQVRRMLAAVGAPVASLCRISIGSLRLDELNLEPGEWTPIRPDAL</sequence>
<evidence type="ECO:0000256" key="3">
    <source>
        <dbReference type="ARBA" id="ARBA00023235"/>
    </source>
</evidence>
<dbReference type="InterPro" id="IPR036986">
    <property type="entry name" value="S4_RNA-bd_sf"/>
</dbReference>
<dbReference type="InterPro" id="IPR020094">
    <property type="entry name" value="TruA/RsuA/RluB/E/F_N"/>
</dbReference>
<protein>
    <recommendedName>
        <fullName evidence="5">Pseudouridine synthase</fullName>
        <ecNumber evidence="5">5.4.99.-</ecNumber>
    </recommendedName>
</protein>
<dbReference type="PROSITE" id="PS01149">
    <property type="entry name" value="PSI_RSU"/>
    <property type="match status" value="1"/>
</dbReference>
<evidence type="ECO:0000313" key="7">
    <source>
        <dbReference type="EMBL" id="PNC17841.1"/>
    </source>
</evidence>
<reference evidence="7 8" key="1">
    <citation type="journal article" date="2017" name="BMC Genomics">
        <title>Genome sequencing of 39 Akkermansia muciniphila isolates reveals its population structure, genomic and functional diverisity, and global distribution in mammalian gut microbiotas.</title>
        <authorList>
            <person name="Guo X."/>
            <person name="Li S."/>
            <person name="Zhang J."/>
            <person name="Wu F."/>
            <person name="Li X."/>
            <person name="Wu D."/>
            <person name="Zhang M."/>
            <person name="Ou Z."/>
            <person name="Jie Z."/>
            <person name="Yan Q."/>
            <person name="Li P."/>
            <person name="Yi J."/>
            <person name="Peng Y."/>
        </authorList>
    </citation>
    <scope>NUCLEOTIDE SEQUENCE [LARGE SCALE GENOMIC DNA]</scope>
    <source>
        <strain evidence="7 8">GP24</strain>
    </source>
</reference>
<evidence type="ECO:0000256" key="2">
    <source>
        <dbReference type="ARBA" id="ARBA00022884"/>
    </source>
</evidence>
<dbReference type="NCBIfam" id="TIGR00093">
    <property type="entry name" value="pseudouridine synthase"/>
    <property type="match status" value="1"/>
</dbReference>
<dbReference type="RefSeq" id="WP_102714632.1">
    <property type="nucleotide sequence ID" value="NZ_PJKA01000012.1"/>
</dbReference>
<dbReference type="InterPro" id="IPR050343">
    <property type="entry name" value="RsuA_PseudoU_synthase"/>
</dbReference>
<comment type="caution">
    <text evidence="7">The sequence shown here is derived from an EMBL/GenBank/DDBJ whole genome shotgun (WGS) entry which is preliminary data.</text>
</comment>
<dbReference type="GO" id="GO:0003723">
    <property type="term" value="F:RNA binding"/>
    <property type="evidence" value="ECO:0007669"/>
    <property type="project" value="UniProtKB-KW"/>
</dbReference>
<dbReference type="InterPro" id="IPR018496">
    <property type="entry name" value="PsdUridine_synth_RsuA/RluB_CS"/>
</dbReference>
<dbReference type="CDD" id="cd00165">
    <property type="entry name" value="S4"/>
    <property type="match status" value="1"/>
</dbReference>
<dbReference type="EMBL" id="PJKA01000012">
    <property type="protein sequence ID" value="PNC17841.1"/>
    <property type="molecule type" value="Genomic_DNA"/>
</dbReference>
<dbReference type="InterPro" id="IPR000748">
    <property type="entry name" value="PsdUridine_synth_RsuA/RluB/E/F"/>
</dbReference>
<dbReference type="AlphaFoldDB" id="A0A2N8HD71"/>
<dbReference type="InterPro" id="IPR006145">
    <property type="entry name" value="PsdUridine_synth_RsuA/RluA"/>
</dbReference>
<evidence type="ECO:0000256" key="5">
    <source>
        <dbReference type="RuleBase" id="RU003887"/>
    </source>
</evidence>
<evidence type="ECO:0000313" key="8">
    <source>
        <dbReference type="Proteomes" id="UP000236000"/>
    </source>
</evidence>
<dbReference type="CDD" id="cd02553">
    <property type="entry name" value="PseudoU_synth_RsuA"/>
    <property type="match status" value="1"/>
</dbReference>
<dbReference type="SUPFAM" id="SSF55120">
    <property type="entry name" value="Pseudouridine synthase"/>
    <property type="match status" value="1"/>
</dbReference>
<dbReference type="GO" id="GO:0009982">
    <property type="term" value="F:pseudouridine synthase activity"/>
    <property type="evidence" value="ECO:0007669"/>
    <property type="project" value="InterPro"/>
</dbReference>
<dbReference type="EC" id="5.4.99.-" evidence="5"/>